<evidence type="ECO:0000313" key="2">
    <source>
        <dbReference type="EMBL" id="EXL02525.1"/>
    </source>
</evidence>
<dbReference type="eggNOG" id="COG0590">
    <property type="taxonomic scope" value="Bacteria"/>
</dbReference>
<reference evidence="3 5" key="2">
    <citation type="submission" date="2019-03" db="EMBL/GenBank/DDBJ databases">
        <title>Genomic Encyclopedia of Type Strains, Phase IV (KMG-IV): sequencing the most valuable type-strain genomes for metagenomic binning, comparative biology and taxonomic classification.</title>
        <authorList>
            <person name="Goeker M."/>
        </authorList>
    </citation>
    <scope>NUCLEOTIDE SEQUENCE [LARGE SCALE GENOMIC DNA]</scope>
    <source>
        <strain evidence="3 5">DSM 11603</strain>
    </source>
</reference>
<gene>
    <name evidence="2" type="ORF">BG36_14445</name>
    <name evidence="3" type="ORF">DES43_1236</name>
</gene>
<dbReference type="PATRIC" id="fig|69279.3.peg.3944"/>
<dbReference type="EMBL" id="JENY01000030">
    <property type="protein sequence ID" value="EXL02525.1"/>
    <property type="molecule type" value="Genomic_DNA"/>
</dbReference>
<dbReference type="SUPFAM" id="SSF53927">
    <property type="entry name" value="Cytidine deaminase-like"/>
    <property type="match status" value="1"/>
</dbReference>
<evidence type="ECO:0000313" key="3">
    <source>
        <dbReference type="EMBL" id="TDR33310.1"/>
    </source>
</evidence>
<organism evidence="2 4">
    <name type="scientific">Aquamicrobium defluvii</name>
    <dbReference type="NCBI Taxonomy" id="69279"/>
    <lineage>
        <taxon>Bacteria</taxon>
        <taxon>Pseudomonadati</taxon>
        <taxon>Pseudomonadota</taxon>
        <taxon>Alphaproteobacteria</taxon>
        <taxon>Hyphomicrobiales</taxon>
        <taxon>Phyllobacteriaceae</taxon>
        <taxon>Aquamicrobium</taxon>
    </lineage>
</organism>
<dbReference type="RefSeq" id="WP_035030870.1">
    <property type="nucleotide sequence ID" value="NZ_KK073902.1"/>
</dbReference>
<dbReference type="HOGENOM" id="CLU_107695_0_0_5"/>
<reference evidence="2 4" key="1">
    <citation type="submission" date="2014-02" db="EMBL/GenBank/DDBJ databases">
        <title>Aquamicrobium defluvii Genome sequencing.</title>
        <authorList>
            <person name="Wang X."/>
        </authorList>
    </citation>
    <scope>NUCLEOTIDE SEQUENCE [LARGE SCALE GENOMIC DNA]</scope>
    <source>
        <strain evidence="2 4">W13Z1</strain>
    </source>
</reference>
<dbReference type="Pfam" id="PF00383">
    <property type="entry name" value="dCMP_cyt_deam_1"/>
    <property type="match status" value="1"/>
</dbReference>
<proteinExistence type="predicted"/>
<dbReference type="InterPro" id="IPR016193">
    <property type="entry name" value="Cytidine_deaminase-like"/>
</dbReference>
<dbReference type="EMBL" id="SNZF01000023">
    <property type="protein sequence ID" value="TDR33310.1"/>
    <property type="molecule type" value="Genomic_DNA"/>
</dbReference>
<evidence type="ECO:0000313" key="5">
    <source>
        <dbReference type="Proteomes" id="UP000294958"/>
    </source>
</evidence>
<protein>
    <submittedName>
        <fullName evidence="2">Cytidine deaminase</fullName>
    </submittedName>
    <submittedName>
        <fullName evidence="3">tRNA(Arg) A34 adenosine deaminase TadA</fullName>
    </submittedName>
</protein>
<evidence type="ECO:0000259" key="1">
    <source>
        <dbReference type="PROSITE" id="PS51747"/>
    </source>
</evidence>
<feature type="domain" description="CMP/dCMP-type deaminase" evidence="1">
    <location>
        <begin position="1"/>
        <end position="133"/>
    </location>
</feature>
<dbReference type="CDD" id="cd01285">
    <property type="entry name" value="nucleoside_deaminase"/>
    <property type="match status" value="1"/>
</dbReference>
<comment type="caution">
    <text evidence="2">The sequence shown here is derived from an EMBL/GenBank/DDBJ whole genome shotgun (WGS) entry which is preliminary data.</text>
</comment>
<name>A0A011V227_9HYPH</name>
<sequence length="197" mass="22394">MSDVSLIDRLLDVIENDIVPKTAGGVAKGNKLFGAALLRKSDRSLVLAETNNEIENPLWHGEMHCLKRFYEIPKAERIETADAIFLSTHEPCSLCLSAITWAGFDNFYYLFSHEDSRDSFAIPHDLNILKEVFRLEPGGYNAENAYWKSFSIRKLAREAPREEQERLEKRISAISARYDDLSAAYQAGKNQNDIPLN</sequence>
<keyword evidence="5" id="KW-1185">Reference proteome</keyword>
<accession>A0A011V227</accession>
<dbReference type="STRING" id="69279.BG36_14445"/>
<dbReference type="OrthoDB" id="7768233at2"/>
<dbReference type="GO" id="GO:0003824">
    <property type="term" value="F:catalytic activity"/>
    <property type="evidence" value="ECO:0007669"/>
    <property type="project" value="InterPro"/>
</dbReference>
<dbReference type="AlphaFoldDB" id="A0A011V227"/>
<dbReference type="Proteomes" id="UP000294958">
    <property type="component" value="Unassembled WGS sequence"/>
</dbReference>
<dbReference type="PROSITE" id="PS51747">
    <property type="entry name" value="CYT_DCMP_DEAMINASES_2"/>
    <property type="match status" value="1"/>
</dbReference>
<dbReference type="Proteomes" id="UP000019849">
    <property type="component" value="Unassembled WGS sequence"/>
</dbReference>
<evidence type="ECO:0000313" key="4">
    <source>
        <dbReference type="Proteomes" id="UP000019849"/>
    </source>
</evidence>
<dbReference type="InterPro" id="IPR002125">
    <property type="entry name" value="CMP_dCMP_dom"/>
</dbReference>
<dbReference type="Gene3D" id="3.40.140.10">
    <property type="entry name" value="Cytidine Deaminase, domain 2"/>
    <property type="match status" value="1"/>
</dbReference>